<evidence type="ECO:0000313" key="1">
    <source>
        <dbReference type="EMBL" id="QRJ65171.1"/>
    </source>
</evidence>
<proteinExistence type="predicted"/>
<evidence type="ECO:0008006" key="3">
    <source>
        <dbReference type="Google" id="ProtNLM"/>
    </source>
</evidence>
<dbReference type="EMBL" id="CP064781">
    <property type="protein sequence ID" value="QRJ65171.1"/>
    <property type="molecule type" value="Genomic_DNA"/>
</dbReference>
<name>A0A974SRL9_9RHOO</name>
<organism evidence="1 2">
    <name type="scientific">Azospira restricta</name>
    <dbReference type="NCBI Taxonomy" id="404405"/>
    <lineage>
        <taxon>Bacteria</taxon>
        <taxon>Pseudomonadati</taxon>
        <taxon>Pseudomonadota</taxon>
        <taxon>Betaproteobacteria</taxon>
        <taxon>Rhodocyclales</taxon>
        <taxon>Rhodocyclaceae</taxon>
        <taxon>Azospira</taxon>
    </lineage>
</organism>
<dbReference type="AlphaFoldDB" id="A0A974SRL9"/>
<dbReference type="Proteomes" id="UP000663444">
    <property type="component" value="Chromosome"/>
</dbReference>
<keyword evidence="2" id="KW-1185">Reference proteome</keyword>
<gene>
    <name evidence="1" type="ORF">IWH25_07510</name>
</gene>
<reference evidence="1" key="1">
    <citation type="submission" date="2020-11" db="EMBL/GenBank/DDBJ databases">
        <title>Azospira restricta DSM 18626 genome sequence.</title>
        <authorList>
            <person name="Moe W.M."/>
        </authorList>
    </citation>
    <scope>NUCLEOTIDE SEQUENCE</scope>
    <source>
        <strain evidence="1">DSM 18626</strain>
    </source>
</reference>
<accession>A0A974SRL9</accession>
<dbReference type="KEGG" id="ares:IWH25_07510"/>
<dbReference type="RefSeq" id="WP_203388695.1">
    <property type="nucleotide sequence ID" value="NZ_CP064781.1"/>
</dbReference>
<protein>
    <recommendedName>
        <fullName evidence="3">Competence protein CoiA</fullName>
    </recommendedName>
</protein>
<sequence length="294" mass="32053">MRDLLIPYAVGEGETSVFPDQAFSGGNYHCPECKGAVGVRTPANRRAHFFHLPPHGICKLEPSGARGEGELHAFAKHCLYAWLDRWLTGELEIPPVVEGKCAMHGKKFTVSIPRPRPYKLLMEHTTPEGRRLDLAMLNSDGRITIGFEVRASNSVTADKVATLPARWLELGAASIVKAYKKLLSGQQPPAISLLRWAEYDQPSCCKVPRATLSSTWTGAEFRSYASPPEPYIPPPIREAPGDAQLMAAAGRAIGSGLTPQSFADSYGAETGQPPRDILSRLRAYGVAKSGWSWS</sequence>
<evidence type="ECO:0000313" key="2">
    <source>
        <dbReference type="Proteomes" id="UP000663444"/>
    </source>
</evidence>